<dbReference type="InterPro" id="IPR029063">
    <property type="entry name" value="SAM-dependent_MTases_sf"/>
</dbReference>
<evidence type="ECO:0000313" key="1">
    <source>
        <dbReference type="EMBL" id="MDM4015357.1"/>
    </source>
</evidence>
<protein>
    <submittedName>
        <fullName evidence="1">tRNA (Adenine(22)-N(1))-methyltransferase TrmK</fullName>
    </submittedName>
</protein>
<comment type="caution">
    <text evidence="1">The sequence shown here is derived from an EMBL/GenBank/DDBJ whole genome shotgun (WGS) entry which is preliminary data.</text>
</comment>
<organism evidence="1 2">
    <name type="scientific">Roseiconus lacunae</name>
    <dbReference type="NCBI Taxonomy" id="2605694"/>
    <lineage>
        <taxon>Bacteria</taxon>
        <taxon>Pseudomonadati</taxon>
        <taxon>Planctomycetota</taxon>
        <taxon>Planctomycetia</taxon>
        <taxon>Pirellulales</taxon>
        <taxon>Pirellulaceae</taxon>
        <taxon>Roseiconus</taxon>
    </lineage>
</organism>
<dbReference type="Proteomes" id="UP001239462">
    <property type="component" value="Unassembled WGS sequence"/>
</dbReference>
<dbReference type="Pfam" id="PF04816">
    <property type="entry name" value="TrmK"/>
    <property type="match status" value="1"/>
</dbReference>
<dbReference type="RefSeq" id="WP_149495450.1">
    <property type="nucleotide sequence ID" value="NZ_JASZZN010000005.1"/>
</dbReference>
<name>A0ABT7PFU1_9BACT</name>
<gene>
    <name evidence="1" type="ORF">QTN89_07960</name>
</gene>
<proteinExistence type="predicted"/>
<sequence>MTKLDRRLAAVSRFVPGPIHVDVGSDHGYLLRWLLRSGQIKLGIAIEKTETPYQNSCRTLAGLNTDVRLADGLGGLTEGEGDSVSLCGMGGRLIAEILSQFPDRVPRVVITAPNDHPDLVRRWAIEAGFELDDEDFVFDKHPYMIQRFRKSVSGTSADKIYASITTSELDRKIALHFGPILIRRRTPDFIAYLEREQTRLQRLPKRTTVSEQRLEMVKRLLG</sequence>
<dbReference type="PANTHER" id="PTHR38451:SF1">
    <property type="entry name" value="TRNA (ADENINE(22)-N(1))-METHYLTRANSFERASE"/>
    <property type="match status" value="1"/>
</dbReference>
<evidence type="ECO:0000313" key="2">
    <source>
        <dbReference type="Proteomes" id="UP001239462"/>
    </source>
</evidence>
<dbReference type="PANTHER" id="PTHR38451">
    <property type="entry name" value="TRNA (ADENINE(22)-N(1))-METHYLTRANSFERASE"/>
    <property type="match status" value="1"/>
</dbReference>
<dbReference type="SUPFAM" id="SSF53335">
    <property type="entry name" value="S-adenosyl-L-methionine-dependent methyltransferases"/>
    <property type="match status" value="1"/>
</dbReference>
<accession>A0ABT7PFU1</accession>
<dbReference type="EMBL" id="JASZZN010000005">
    <property type="protein sequence ID" value="MDM4015357.1"/>
    <property type="molecule type" value="Genomic_DNA"/>
</dbReference>
<dbReference type="InterPro" id="IPR006901">
    <property type="entry name" value="TrmK"/>
</dbReference>
<keyword evidence="2" id="KW-1185">Reference proteome</keyword>
<dbReference type="Gene3D" id="3.40.50.150">
    <property type="entry name" value="Vaccinia Virus protein VP39"/>
    <property type="match status" value="1"/>
</dbReference>
<reference evidence="1 2" key="1">
    <citation type="submission" date="2023-06" db="EMBL/GenBank/DDBJ databases">
        <title>Roseiconus lacunae JC819 isolated from Gulf of Mannar region, Tamil Nadu.</title>
        <authorList>
            <person name="Pk S."/>
            <person name="Ch S."/>
            <person name="Ch V.R."/>
        </authorList>
    </citation>
    <scope>NUCLEOTIDE SEQUENCE [LARGE SCALE GENOMIC DNA]</scope>
    <source>
        <strain evidence="1 2">JC819</strain>
    </source>
</reference>